<dbReference type="Proteomes" id="UP000245872">
    <property type="component" value="Chromosome"/>
</dbReference>
<feature type="compositionally biased region" description="Basic and acidic residues" evidence="1">
    <location>
        <begin position="97"/>
        <end position="116"/>
    </location>
</feature>
<keyword evidence="3" id="KW-1185">Reference proteome</keyword>
<reference evidence="2 3" key="1">
    <citation type="submission" date="2018-05" db="EMBL/GenBank/DDBJ databases">
        <title>Candidatus Cardinium hertigii Genome Assembly.</title>
        <authorList>
            <person name="Showmaker K.C."/>
            <person name="Walden K.O."/>
            <person name="Fields C.J."/>
            <person name="Lambert K.N."/>
            <person name="Hudson M.E."/>
        </authorList>
    </citation>
    <scope>NUCLEOTIDE SEQUENCE [LARGE SCALE GENOMIC DNA]</scope>
    <source>
        <strain evidence="3">cHgTN10</strain>
    </source>
</reference>
<accession>A0A2Z3LCV1</accession>
<proteinExistence type="predicted"/>
<sequence>MCLEEKEEFREAELVYQENASFFAIKLAMCVEEVHMCLEKESQRIRKEEKETELASRGATLNEPFAVKNTSQHMFLKSEGLHLEQERQLTKVMLRHQTAERKVKAKQERYRQQPRK</sequence>
<dbReference type="AlphaFoldDB" id="A0A2Z3LCV1"/>
<evidence type="ECO:0000313" key="2">
    <source>
        <dbReference type="EMBL" id="AWN82002.1"/>
    </source>
</evidence>
<evidence type="ECO:0000313" key="3">
    <source>
        <dbReference type="Proteomes" id="UP000245872"/>
    </source>
</evidence>
<protein>
    <submittedName>
        <fullName evidence="2">Uncharacterized protein</fullName>
    </submittedName>
</protein>
<dbReference type="RefSeq" id="WP_109997404.1">
    <property type="nucleotide sequence ID" value="NZ_CP029619.1"/>
</dbReference>
<evidence type="ECO:0000256" key="1">
    <source>
        <dbReference type="SAM" id="MobiDB-lite"/>
    </source>
</evidence>
<organism evidence="2 3">
    <name type="scientific">Candidatus Cardinium hertigii</name>
    <dbReference type="NCBI Taxonomy" id="247481"/>
    <lineage>
        <taxon>Bacteria</taxon>
        <taxon>Pseudomonadati</taxon>
        <taxon>Bacteroidota</taxon>
        <taxon>Cytophagia</taxon>
        <taxon>Cytophagales</taxon>
        <taxon>Amoebophilaceae</taxon>
        <taxon>Candidatus Cardinium</taxon>
    </lineage>
</organism>
<dbReference type="EMBL" id="CP029619">
    <property type="protein sequence ID" value="AWN82002.1"/>
    <property type="molecule type" value="Genomic_DNA"/>
</dbReference>
<dbReference type="KEGG" id="cher:DK880_00691"/>
<name>A0A2Z3LCV1_9BACT</name>
<feature type="region of interest" description="Disordered" evidence="1">
    <location>
        <begin position="95"/>
        <end position="116"/>
    </location>
</feature>
<gene>
    <name evidence="2" type="ORF">DK880_00691</name>
</gene>